<dbReference type="RefSeq" id="WP_009453099.1">
    <property type="nucleotide sequence ID" value="NZ_JH660661.1"/>
</dbReference>
<dbReference type="EMBL" id="JH660661">
    <property type="protein sequence ID" value="EIM31798.1"/>
    <property type="molecule type" value="Genomic_DNA"/>
</dbReference>
<protein>
    <submittedName>
        <fullName evidence="1">Uncharacterized protein</fullName>
    </submittedName>
</protein>
<gene>
    <name evidence="1" type="ORF">LepocDRAFT_00005400</name>
</gene>
<dbReference type="AlphaFoldDB" id="I4Z6F6"/>
<dbReference type="Proteomes" id="UP000053899">
    <property type="component" value="Unassembled WGS sequence"/>
</dbReference>
<dbReference type="HOGENOM" id="CLU_668225_0_0_4"/>
<name>I4Z6F6_9BURK</name>
<dbReference type="GeneID" id="92352462"/>
<evidence type="ECO:0000313" key="1">
    <source>
        <dbReference type="EMBL" id="EIM31798.1"/>
    </source>
</evidence>
<reference evidence="1 2" key="1">
    <citation type="submission" date="2012-04" db="EMBL/GenBank/DDBJ databases">
        <title>Improved High-Quality Draft sequence of Leptothrix ochracea L12.</title>
        <authorList>
            <consortium name="US DOE Joint Genome Institute"/>
            <person name="Lucas S."/>
            <person name="Han J."/>
            <person name="Lapidus A."/>
            <person name="Cheng J.-F."/>
            <person name="Goodwin L."/>
            <person name="Pitluck S."/>
            <person name="Peters L."/>
            <person name="Zeytun A."/>
            <person name="Detter J.C."/>
            <person name="Han C."/>
            <person name="Tapia R."/>
            <person name="Land M."/>
            <person name="Hauser L."/>
            <person name="Kyrpides N."/>
            <person name="Ivanova N."/>
            <person name="Pagani I."/>
            <person name="Stepanauskas R."/>
            <person name="Masland D."/>
            <person name="Poulton N."/>
            <person name="Emerson D."/>
            <person name="Fleming E."/>
            <person name="Woyke T."/>
        </authorList>
    </citation>
    <scope>NUCLEOTIDE SEQUENCE [LARGE SCALE GENOMIC DNA]</scope>
    <source>
        <strain evidence="1 2">L12</strain>
    </source>
</reference>
<organism evidence="1 2">
    <name type="scientific">Leptothrix ochracea L12</name>
    <dbReference type="NCBI Taxonomy" id="735332"/>
    <lineage>
        <taxon>Bacteria</taxon>
        <taxon>Pseudomonadati</taxon>
        <taxon>Pseudomonadota</taxon>
        <taxon>Betaproteobacteria</taxon>
        <taxon>Burkholderiales</taxon>
        <taxon>Sphaerotilaceae</taxon>
        <taxon>Leptothrix</taxon>
    </lineage>
</organism>
<keyword evidence="2" id="KW-1185">Reference proteome</keyword>
<feature type="non-terminal residue" evidence="1">
    <location>
        <position position="412"/>
    </location>
</feature>
<evidence type="ECO:0000313" key="2">
    <source>
        <dbReference type="Proteomes" id="UP000053899"/>
    </source>
</evidence>
<accession>I4Z6F6</accession>
<proteinExistence type="predicted"/>
<sequence length="412" mass="44884">MRLGFRGQGVEPYFEQAREELERTTDARVKDIESDLLSDWQAGRRSLRDCGQVIATMAADLTFYSDQIEATVRQRSEVSDHHGMQLAVLNQKAAQTASNTGGFGGFAKRLAGGDERSRILDLENAVMLWRERCLAMTQVTAGRFAQHQAQRLVSQLNALFHVIESTEQTLVALSHELRGRSEVVYERKRMDLLRERLLTREALVTLDVQSLQDALFDAAGPGMTFRAFASVSSLGGKICQHLLGMSVQSARSFIDAQASPSLVDGLMQRWLKNQAQQAQTFSNWVDNTALADQFRPDSHSARWSLLMPNSEMPSGYLSAFAESLESTLKDKKLLPAQGPHAKLEQLGSFPGVRSDQRLTLVGLLPLFQIGGDAQLVEAAPPAPVVAAAPVAAAPVAAAPVAPPVVASMPPAP</sequence>